<dbReference type="GO" id="GO:0006396">
    <property type="term" value="P:RNA processing"/>
    <property type="evidence" value="ECO:0007669"/>
    <property type="project" value="InterPro"/>
</dbReference>
<name>A0A0G1XB47_9BACT</name>
<dbReference type="Gene3D" id="3.40.1280.10">
    <property type="match status" value="1"/>
</dbReference>
<evidence type="ECO:0000256" key="1">
    <source>
        <dbReference type="ARBA" id="ARBA00022603"/>
    </source>
</evidence>
<evidence type="ECO:0000313" key="5">
    <source>
        <dbReference type="Proteomes" id="UP000034846"/>
    </source>
</evidence>
<comment type="caution">
    <text evidence="4">The sequence shown here is derived from an EMBL/GenBank/DDBJ whole genome shotgun (WGS) entry which is preliminary data.</text>
</comment>
<proteinExistence type="predicted"/>
<evidence type="ECO:0000256" key="2">
    <source>
        <dbReference type="ARBA" id="ARBA00022679"/>
    </source>
</evidence>
<dbReference type="Proteomes" id="UP000034846">
    <property type="component" value="Unassembled WGS sequence"/>
</dbReference>
<protein>
    <submittedName>
        <fullName evidence="4">RNA methyltransferase, TrmH family</fullName>
    </submittedName>
</protein>
<keyword evidence="2 4" id="KW-0808">Transferase</keyword>
<dbReference type="GO" id="GO:0003723">
    <property type="term" value="F:RNA binding"/>
    <property type="evidence" value="ECO:0007669"/>
    <property type="project" value="InterPro"/>
</dbReference>
<dbReference type="InterPro" id="IPR001537">
    <property type="entry name" value="SpoU_MeTrfase"/>
</dbReference>
<dbReference type="AlphaFoldDB" id="A0A0G1XB47"/>
<dbReference type="PANTHER" id="PTHR43191:SF2">
    <property type="entry name" value="RRNA METHYLTRANSFERASE 3, MITOCHONDRIAL"/>
    <property type="match status" value="1"/>
</dbReference>
<dbReference type="InterPro" id="IPR051259">
    <property type="entry name" value="rRNA_Methyltransferase"/>
</dbReference>
<dbReference type="PANTHER" id="PTHR43191">
    <property type="entry name" value="RRNA METHYLTRANSFERASE 3"/>
    <property type="match status" value="1"/>
</dbReference>
<keyword evidence="1 4" id="KW-0489">Methyltransferase</keyword>
<dbReference type="GO" id="GO:0032259">
    <property type="term" value="P:methylation"/>
    <property type="evidence" value="ECO:0007669"/>
    <property type="project" value="UniProtKB-KW"/>
</dbReference>
<evidence type="ECO:0000259" key="3">
    <source>
        <dbReference type="Pfam" id="PF00588"/>
    </source>
</evidence>
<dbReference type="GO" id="GO:0008173">
    <property type="term" value="F:RNA methyltransferase activity"/>
    <property type="evidence" value="ECO:0007669"/>
    <property type="project" value="InterPro"/>
</dbReference>
<gene>
    <name evidence="4" type="ORF">UY72_C0069G0002</name>
</gene>
<dbReference type="SUPFAM" id="SSF75217">
    <property type="entry name" value="alpha/beta knot"/>
    <property type="match status" value="1"/>
</dbReference>
<dbReference type="Pfam" id="PF00588">
    <property type="entry name" value="SpoU_methylase"/>
    <property type="match status" value="1"/>
</dbReference>
<dbReference type="EMBL" id="LCRD01000069">
    <property type="protein sequence ID" value="KKW28528.1"/>
    <property type="molecule type" value="Genomic_DNA"/>
</dbReference>
<evidence type="ECO:0000313" key="4">
    <source>
        <dbReference type="EMBL" id="KKW28528.1"/>
    </source>
</evidence>
<dbReference type="InterPro" id="IPR029028">
    <property type="entry name" value="Alpha/beta_knot_MTases"/>
</dbReference>
<dbReference type="CDD" id="cd18095">
    <property type="entry name" value="SpoU-like_rRNA-MTase"/>
    <property type="match status" value="1"/>
</dbReference>
<feature type="domain" description="tRNA/rRNA methyltransferase SpoU type" evidence="3">
    <location>
        <begin position="95"/>
        <end position="230"/>
    </location>
</feature>
<accession>A0A0G1XB47</accession>
<sequence length="235" mass="25857">MLLANFLMTMRMRLTKAQERLLLALQTKKGRVEHGMFILEGAKFVRDIDDMVVFRFTPRDTPRFREVVSTETPQDVAAVVRAPSWTIADVAKMPTVVVLDGVQDPGNIGTILRACLGFHAGLVLVESSDVTNPKTVRSSVSAVVRVPWVSVPRAQADRVIRDVGRPVYRLELGKQTTSVVDLPKKDRITIIAGSEGQGIRLDTSGTSVKIPHDRSLESLNVGVAVSIALYERTRA</sequence>
<organism evidence="4 5">
    <name type="scientific">Candidatus Uhrbacteria bacterium GW2011_GWD2_52_7</name>
    <dbReference type="NCBI Taxonomy" id="1618989"/>
    <lineage>
        <taxon>Bacteria</taxon>
        <taxon>Candidatus Uhriibacteriota</taxon>
    </lineage>
</organism>
<dbReference type="InterPro" id="IPR029026">
    <property type="entry name" value="tRNA_m1G_MTases_N"/>
</dbReference>
<reference evidence="4 5" key="1">
    <citation type="journal article" date="2015" name="Nature">
        <title>rRNA introns, odd ribosomes, and small enigmatic genomes across a large radiation of phyla.</title>
        <authorList>
            <person name="Brown C.T."/>
            <person name="Hug L.A."/>
            <person name="Thomas B.C."/>
            <person name="Sharon I."/>
            <person name="Castelle C.J."/>
            <person name="Singh A."/>
            <person name="Wilkins M.J."/>
            <person name="Williams K.H."/>
            <person name="Banfield J.F."/>
        </authorList>
    </citation>
    <scope>NUCLEOTIDE SEQUENCE [LARGE SCALE GENOMIC DNA]</scope>
</reference>